<dbReference type="PATRIC" id="fig|1348973.3.peg.1300"/>
<dbReference type="Proteomes" id="UP000027936">
    <property type="component" value="Unassembled WGS sequence"/>
</dbReference>
<reference evidence="5 6" key="1">
    <citation type="submission" date="2014-04" db="EMBL/GenBank/DDBJ databases">
        <title>Draft genome sequence of Bacillus azotoformans MEV2011, a (co-) denitrifying strain unable to grow in the presence of oxygen.</title>
        <authorList>
            <person name="Nielsen M."/>
            <person name="Schreiber L."/>
            <person name="Finster K."/>
            <person name="Schramm A."/>
        </authorList>
    </citation>
    <scope>NUCLEOTIDE SEQUENCE [LARGE SCALE GENOMIC DNA]</scope>
    <source>
        <strain evidence="5 6">MEV2011</strain>
    </source>
</reference>
<dbReference type="Pfam" id="PF25888">
    <property type="entry name" value="WHD_DnaB"/>
    <property type="match status" value="1"/>
</dbReference>
<evidence type="ECO:0000256" key="2">
    <source>
        <dbReference type="SAM" id="MobiDB-lite"/>
    </source>
</evidence>
<evidence type="ECO:0000256" key="1">
    <source>
        <dbReference type="ARBA" id="ARBA00093462"/>
    </source>
</evidence>
<evidence type="ECO:0000313" key="5">
    <source>
        <dbReference type="EMBL" id="KEF39556.1"/>
    </source>
</evidence>
<gene>
    <name evidence="5" type="ORF">M670_01332</name>
</gene>
<feature type="domain" description="DnaB/C C-terminal" evidence="3">
    <location>
        <begin position="332"/>
        <end position="393"/>
    </location>
</feature>
<dbReference type="InterPro" id="IPR006343">
    <property type="entry name" value="DnaB/C_C"/>
</dbReference>
<dbReference type="EMBL" id="JJRY01000003">
    <property type="protein sequence ID" value="KEF39556.1"/>
    <property type="molecule type" value="Genomic_DNA"/>
</dbReference>
<proteinExistence type="inferred from homology"/>
<organism evidence="5 6">
    <name type="scientific">Schinkia azotoformans MEV2011</name>
    <dbReference type="NCBI Taxonomy" id="1348973"/>
    <lineage>
        <taxon>Bacteria</taxon>
        <taxon>Bacillati</taxon>
        <taxon>Bacillota</taxon>
        <taxon>Bacilli</taxon>
        <taxon>Bacillales</taxon>
        <taxon>Bacillaceae</taxon>
        <taxon>Calidifontibacillus/Schinkia group</taxon>
        <taxon>Schinkia</taxon>
    </lineage>
</organism>
<feature type="compositionally biased region" description="Basic and acidic residues" evidence="2">
    <location>
        <begin position="397"/>
        <end position="417"/>
    </location>
</feature>
<feature type="region of interest" description="Disordered" evidence="2">
    <location>
        <begin position="397"/>
        <end position="432"/>
    </location>
</feature>
<protein>
    <submittedName>
        <fullName evidence="5">Replication initiation/membrane attachment protein</fullName>
    </submittedName>
</protein>
<sequence length="474" mass="55355">MTYHWKELLPVDEYIVRTNGILQDFDRKALTLLYQPLIGPIGFSLYMTLWSEVEVNRLWGTKNTHSHLIKMTALNLQQIFEERKKLEGIGLLKTYVKEDESNRTFIYELQPPLSPKEFFNHDVFIVFLYNRLGKASFQKVKNFFNDVKIEENTYKEVTRSFVDVFSFLKPSELDVSNDEMENALSQNNEQMIERVNSSGIFIPENVFDFDLFFAGISKSLIRKDIFTEEMKEIIAKLAFLYSINPIDMAKIVIWTLNEENQINVKLLREEARNYYQLHHGAKLPRLVFKTQPLQDLSLMGREPQSEEDRLIKNLDRLSPYEFLKSLSEGVEPTATDLQIIENIMINQKLNPGVVNVLLYYVMLKSDKKLNKNFIYTIAGHWARLQVKTVKEAMDLAKEEERKSKERSVENKKKETQAGRRTLKNSKDPEANRRLLMLGIDGNENNSNQAMSELTEDDITKSMQKMFEQLEGKGE</sequence>
<dbReference type="AlphaFoldDB" id="A0A072NQ23"/>
<dbReference type="Pfam" id="PF07261">
    <property type="entry name" value="DnaB_2"/>
    <property type="match status" value="1"/>
</dbReference>
<dbReference type="RefSeq" id="WP_051678086.1">
    <property type="nucleotide sequence ID" value="NZ_JJRY01000003.1"/>
</dbReference>
<name>A0A072NQ23_SCHAZ</name>
<comment type="similarity">
    <text evidence="1">Belongs to the DnaB/DnaD family.</text>
</comment>
<evidence type="ECO:0000259" key="4">
    <source>
        <dbReference type="Pfam" id="PF25888"/>
    </source>
</evidence>
<dbReference type="InterPro" id="IPR058660">
    <property type="entry name" value="WHD_DnaB"/>
</dbReference>
<comment type="caution">
    <text evidence="5">The sequence shown here is derived from an EMBL/GenBank/DDBJ whole genome shotgun (WGS) entry which is preliminary data.</text>
</comment>
<evidence type="ECO:0000259" key="3">
    <source>
        <dbReference type="Pfam" id="PF07261"/>
    </source>
</evidence>
<evidence type="ECO:0000313" key="6">
    <source>
        <dbReference type="Proteomes" id="UP000027936"/>
    </source>
</evidence>
<feature type="domain" description="Replicative helicase loading/DNA remodeling protein DnaB N-terminal winged helix" evidence="4">
    <location>
        <begin position="10"/>
        <end position="270"/>
    </location>
</feature>
<accession>A0A072NQ23</accession>
<dbReference type="OrthoDB" id="2082007at2"/>